<name>A0ABW8SER4_9CLOT</name>
<sequence>MLSVVTTNIIYICSYFGSKRRLLKELTLLIPKDCKSMYEVCGGLGAFILNRYWWFDRAVYNEFNEKVYNLVAVLKDPVTRDRFIREVSEIPMDKDLFDKALLQYNNNFPDIQDKAEQAKIVFMLLTQSMNCEKKNWVKKIWSKNKSVNIKRRLEKVAKALEYITIQNGDCFEIIKDNKDNTDAWILADVPYPEDTERVSKNSYDNEKFDWPLTIHQNFVEMVKDIDGKHGCKILICNYESPTYDKLVEETKHWHKMQVKRLPSPAGRSSKKRSKKIEYVYLNYDNYSDLAKYSVIM</sequence>
<evidence type="ECO:0000256" key="3">
    <source>
        <dbReference type="ARBA" id="ARBA00022691"/>
    </source>
</evidence>
<dbReference type="Gene3D" id="3.40.50.150">
    <property type="entry name" value="Vaccinia Virus protein VP39"/>
    <property type="match status" value="2"/>
</dbReference>
<evidence type="ECO:0000313" key="5">
    <source>
        <dbReference type="Proteomes" id="UP001623660"/>
    </source>
</evidence>
<proteinExistence type="predicted"/>
<dbReference type="GO" id="GO:0008168">
    <property type="term" value="F:methyltransferase activity"/>
    <property type="evidence" value="ECO:0007669"/>
    <property type="project" value="UniProtKB-KW"/>
</dbReference>
<keyword evidence="2" id="KW-0808">Transferase</keyword>
<keyword evidence="1 4" id="KW-0489">Methyltransferase</keyword>
<gene>
    <name evidence="4" type="ORF">ACJDU8_02005</name>
</gene>
<reference evidence="4 5" key="1">
    <citation type="submission" date="2024-11" db="EMBL/GenBank/DDBJ databases">
        <authorList>
            <person name="Heng Y.C."/>
            <person name="Lim A.C.H."/>
            <person name="Lee J.K.Y."/>
            <person name="Kittelmann S."/>
        </authorList>
    </citation>
    <scope>NUCLEOTIDE SEQUENCE [LARGE SCALE GENOMIC DNA]</scope>
    <source>
        <strain evidence="4 5">WILCCON 0269</strain>
    </source>
</reference>
<comment type="caution">
    <text evidence="4">The sequence shown here is derived from an EMBL/GenBank/DDBJ whole genome shotgun (WGS) entry which is preliminary data.</text>
</comment>
<evidence type="ECO:0000313" key="4">
    <source>
        <dbReference type="EMBL" id="MFL0194354.1"/>
    </source>
</evidence>
<dbReference type="PANTHER" id="PTHR30481">
    <property type="entry name" value="DNA ADENINE METHYLASE"/>
    <property type="match status" value="1"/>
</dbReference>
<dbReference type="Proteomes" id="UP001623660">
    <property type="component" value="Unassembled WGS sequence"/>
</dbReference>
<keyword evidence="3" id="KW-0949">S-adenosyl-L-methionine</keyword>
<evidence type="ECO:0000256" key="2">
    <source>
        <dbReference type="ARBA" id="ARBA00022679"/>
    </source>
</evidence>
<protein>
    <submittedName>
        <fullName evidence="4">DNA adenine methylase</fullName>
    </submittedName>
</protein>
<accession>A0ABW8SER4</accession>
<dbReference type="InterPro" id="IPR029063">
    <property type="entry name" value="SAM-dependent_MTases_sf"/>
</dbReference>
<keyword evidence="5" id="KW-1185">Reference proteome</keyword>
<dbReference type="Pfam" id="PF02086">
    <property type="entry name" value="MethyltransfD12"/>
    <property type="match status" value="1"/>
</dbReference>
<dbReference type="RefSeq" id="WP_406790473.1">
    <property type="nucleotide sequence ID" value="NZ_JBJHZX010000002.1"/>
</dbReference>
<dbReference type="InterPro" id="IPR012327">
    <property type="entry name" value="MeTrfase_D12"/>
</dbReference>
<dbReference type="SUPFAM" id="SSF53335">
    <property type="entry name" value="S-adenosyl-L-methionine-dependent methyltransferases"/>
    <property type="match status" value="1"/>
</dbReference>
<organism evidence="4 5">
    <name type="scientific">Candidatus Clostridium eludens</name>
    <dbReference type="NCBI Taxonomy" id="3381663"/>
    <lineage>
        <taxon>Bacteria</taxon>
        <taxon>Bacillati</taxon>
        <taxon>Bacillota</taxon>
        <taxon>Clostridia</taxon>
        <taxon>Eubacteriales</taxon>
        <taxon>Clostridiaceae</taxon>
        <taxon>Clostridium</taxon>
    </lineage>
</organism>
<dbReference type="EMBL" id="JBJHZX010000002">
    <property type="protein sequence ID" value="MFL0194354.1"/>
    <property type="molecule type" value="Genomic_DNA"/>
</dbReference>
<dbReference type="GO" id="GO:0032259">
    <property type="term" value="P:methylation"/>
    <property type="evidence" value="ECO:0007669"/>
    <property type="project" value="UniProtKB-KW"/>
</dbReference>
<evidence type="ECO:0000256" key="1">
    <source>
        <dbReference type="ARBA" id="ARBA00022603"/>
    </source>
</evidence>